<dbReference type="RefSeq" id="WP_306076797.1">
    <property type="nucleotide sequence ID" value="NZ_JAROBZ020000001.1"/>
</dbReference>
<sequence length="117" mass="13704">MNVMGVGGVFWRSRNINELKKWYSEVLGIALNNEWNGTTLPSQEGNETIFSLFKEDNDYFPKEQQVMLNFQVEDMNECLKHLKKLGVPLLKETEKSEFGTFTWIADPEGRWIELWAK</sequence>
<dbReference type="InterPro" id="IPR004360">
    <property type="entry name" value="Glyas_Fos-R_dOase_dom"/>
</dbReference>
<dbReference type="Proteomes" id="UP001241748">
    <property type="component" value="Unassembled WGS sequence"/>
</dbReference>
<feature type="domain" description="VOC" evidence="1">
    <location>
        <begin position="5"/>
        <end position="117"/>
    </location>
</feature>
<dbReference type="Pfam" id="PF00903">
    <property type="entry name" value="Glyoxalase"/>
    <property type="match status" value="1"/>
</dbReference>
<evidence type="ECO:0000313" key="3">
    <source>
        <dbReference type="Proteomes" id="UP001241748"/>
    </source>
</evidence>
<organism evidence="2 3">
    <name type="scientific">Neobacillus driksii</name>
    <dbReference type="NCBI Taxonomy" id="3035913"/>
    <lineage>
        <taxon>Bacteria</taxon>
        <taxon>Bacillati</taxon>
        <taxon>Bacillota</taxon>
        <taxon>Bacilli</taxon>
        <taxon>Bacillales</taxon>
        <taxon>Bacillaceae</taxon>
        <taxon>Neobacillus</taxon>
    </lineage>
</organism>
<keyword evidence="3" id="KW-1185">Reference proteome</keyword>
<comment type="caution">
    <text evidence="2">The sequence shown here is derived from an EMBL/GenBank/DDBJ whole genome shotgun (WGS) entry which is preliminary data.</text>
</comment>
<dbReference type="InterPro" id="IPR052164">
    <property type="entry name" value="Anthracycline_SecMetBiosynth"/>
</dbReference>
<dbReference type="InterPro" id="IPR029068">
    <property type="entry name" value="Glyas_Bleomycin-R_OHBP_Dase"/>
</dbReference>
<dbReference type="PANTHER" id="PTHR33993:SF5">
    <property type="entry name" value="GLYOXALASE"/>
    <property type="match status" value="1"/>
</dbReference>
<dbReference type="EMBL" id="JAROBZ020000001">
    <property type="protein sequence ID" value="MFB3167127.1"/>
    <property type="molecule type" value="Genomic_DNA"/>
</dbReference>
<accession>A0ABV4YQM4</accession>
<dbReference type="PROSITE" id="PS51819">
    <property type="entry name" value="VOC"/>
    <property type="match status" value="1"/>
</dbReference>
<dbReference type="InterPro" id="IPR037523">
    <property type="entry name" value="VOC_core"/>
</dbReference>
<gene>
    <name evidence="2" type="ORF">P5G62_008385</name>
</gene>
<dbReference type="Gene3D" id="3.10.180.10">
    <property type="entry name" value="2,3-Dihydroxybiphenyl 1,2-Dioxygenase, domain 1"/>
    <property type="match status" value="1"/>
</dbReference>
<dbReference type="PANTHER" id="PTHR33993">
    <property type="entry name" value="GLYOXALASE-RELATED"/>
    <property type="match status" value="1"/>
</dbReference>
<reference evidence="2 3" key="1">
    <citation type="submission" date="2024-05" db="EMBL/GenBank/DDBJ databases">
        <authorList>
            <person name="Venkateswaran K."/>
        </authorList>
    </citation>
    <scope>NUCLEOTIDE SEQUENCE [LARGE SCALE GENOMIC DNA]</scope>
    <source>
        <strain evidence="2 3">179-C4-2-HS</strain>
    </source>
</reference>
<evidence type="ECO:0000259" key="1">
    <source>
        <dbReference type="PROSITE" id="PS51819"/>
    </source>
</evidence>
<name>A0ABV4YQM4_9BACI</name>
<dbReference type="SUPFAM" id="SSF54593">
    <property type="entry name" value="Glyoxalase/Bleomycin resistance protein/Dihydroxybiphenyl dioxygenase"/>
    <property type="match status" value="1"/>
</dbReference>
<proteinExistence type="predicted"/>
<protein>
    <submittedName>
        <fullName evidence="2">VOC family protein</fullName>
    </submittedName>
</protein>
<evidence type="ECO:0000313" key="2">
    <source>
        <dbReference type="EMBL" id="MFB3167127.1"/>
    </source>
</evidence>